<proteinExistence type="predicted"/>
<dbReference type="SUPFAM" id="SSF56112">
    <property type="entry name" value="Protein kinase-like (PK-like)"/>
    <property type="match status" value="1"/>
</dbReference>
<dbReference type="EMBL" id="JADFTS010000009">
    <property type="protein sequence ID" value="KAF9589811.1"/>
    <property type="molecule type" value="Genomic_DNA"/>
</dbReference>
<dbReference type="InterPro" id="IPR000719">
    <property type="entry name" value="Prot_kinase_dom"/>
</dbReference>
<dbReference type="PROSITE" id="PS50011">
    <property type="entry name" value="PROTEIN_KINASE_DOM"/>
    <property type="match status" value="1"/>
</dbReference>
<evidence type="ECO:0000259" key="2">
    <source>
        <dbReference type="PROSITE" id="PS50011"/>
    </source>
</evidence>
<sequence>MLKAATSGYSKENLVGKIGKLEIYMGTLRDGTEVRIEVYREKTSSEEYKKFVEECRVLVQLRHTNLVQILGWCAHRGFRALITEWRGGETIDMWLSSSSPPWKKRLKVLKGVLQGMLNLQEQWPEVGFDVNTNNVLLAEDGEPLITKFRVGEGNSNGTNIYKFGVFLFEMVTSKQTKGFKRGKVGFVEWVRSHYHENIWIVIDDRLKKAGVTYEEAKHGIRLGLMCTDPSTEQHFSLFQMPEMINLVSSSSNKRKLHGERTEHRKTPARS</sequence>
<evidence type="ECO:0000313" key="3">
    <source>
        <dbReference type="EMBL" id="KAF9589811.1"/>
    </source>
</evidence>
<accession>A0A835LJP7</accession>
<dbReference type="Pfam" id="PF07714">
    <property type="entry name" value="PK_Tyr_Ser-Thr"/>
    <property type="match status" value="1"/>
</dbReference>
<protein>
    <recommendedName>
        <fullName evidence="2">Protein kinase domain-containing protein</fullName>
    </recommendedName>
</protein>
<dbReference type="Gene3D" id="1.10.510.10">
    <property type="entry name" value="Transferase(Phosphotransferase) domain 1"/>
    <property type="match status" value="2"/>
</dbReference>
<dbReference type="GO" id="GO:0004672">
    <property type="term" value="F:protein kinase activity"/>
    <property type="evidence" value="ECO:0007669"/>
    <property type="project" value="InterPro"/>
</dbReference>
<keyword evidence="4" id="KW-1185">Reference proteome</keyword>
<dbReference type="OrthoDB" id="1914767at2759"/>
<feature type="domain" description="Protein kinase" evidence="2">
    <location>
        <begin position="9"/>
        <end position="270"/>
    </location>
</feature>
<feature type="compositionally biased region" description="Basic and acidic residues" evidence="1">
    <location>
        <begin position="258"/>
        <end position="270"/>
    </location>
</feature>
<evidence type="ECO:0000256" key="1">
    <source>
        <dbReference type="SAM" id="MobiDB-lite"/>
    </source>
</evidence>
<evidence type="ECO:0000313" key="4">
    <source>
        <dbReference type="Proteomes" id="UP000631114"/>
    </source>
</evidence>
<dbReference type="AlphaFoldDB" id="A0A835LJP7"/>
<dbReference type="Proteomes" id="UP000631114">
    <property type="component" value="Unassembled WGS sequence"/>
</dbReference>
<dbReference type="PANTHER" id="PTHR27006:SF570">
    <property type="entry name" value="AUXIN-RESPONSIVE PROTEIN"/>
    <property type="match status" value="1"/>
</dbReference>
<dbReference type="GO" id="GO:0005524">
    <property type="term" value="F:ATP binding"/>
    <property type="evidence" value="ECO:0007669"/>
    <property type="project" value="InterPro"/>
</dbReference>
<reference evidence="3 4" key="1">
    <citation type="submission" date="2020-10" db="EMBL/GenBank/DDBJ databases">
        <title>The Coptis chinensis genome and diversification of protoberbering-type alkaloids.</title>
        <authorList>
            <person name="Wang B."/>
            <person name="Shu S."/>
            <person name="Song C."/>
            <person name="Liu Y."/>
        </authorList>
    </citation>
    <scope>NUCLEOTIDE SEQUENCE [LARGE SCALE GENOMIC DNA]</scope>
    <source>
        <strain evidence="3">HL-2020</strain>
        <tissue evidence="3">Leaf</tissue>
    </source>
</reference>
<dbReference type="PANTHER" id="PTHR27006">
    <property type="entry name" value="PROMASTIGOTE SURFACE ANTIGEN PROTEIN PSA"/>
    <property type="match status" value="1"/>
</dbReference>
<dbReference type="InterPro" id="IPR011009">
    <property type="entry name" value="Kinase-like_dom_sf"/>
</dbReference>
<name>A0A835LJP7_9MAGN</name>
<gene>
    <name evidence="3" type="ORF">IFM89_028746</name>
</gene>
<organism evidence="3 4">
    <name type="scientific">Coptis chinensis</name>
    <dbReference type="NCBI Taxonomy" id="261450"/>
    <lineage>
        <taxon>Eukaryota</taxon>
        <taxon>Viridiplantae</taxon>
        <taxon>Streptophyta</taxon>
        <taxon>Embryophyta</taxon>
        <taxon>Tracheophyta</taxon>
        <taxon>Spermatophyta</taxon>
        <taxon>Magnoliopsida</taxon>
        <taxon>Ranunculales</taxon>
        <taxon>Ranunculaceae</taxon>
        <taxon>Coptidoideae</taxon>
        <taxon>Coptis</taxon>
    </lineage>
</organism>
<comment type="caution">
    <text evidence="3">The sequence shown here is derived from an EMBL/GenBank/DDBJ whole genome shotgun (WGS) entry which is preliminary data.</text>
</comment>
<dbReference type="InterPro" id="IPR001245">
    <property type="entry name" value="Ser-Thr/Tyr_kinase_cat_dom"/>
</dbReference>
<feature type="region of interest" description="Disordered" evidence="1">
    <location>
        <begin position="249"/>
        <end position="270"/>
    </location>
</feature>